<dbReference type="VEuPathDB" id="FungiDB:MELLADRAFT_66190"/>
<feature type="region of interest" description="Disordered" evidence="1">
    <location>
        <begin position="393"/>
        <end position="430"/>
    </location>
</feature>
<protein>
    <submittedName>
        <fullName evidence="2">Uncharacterized protein</fullName>
    </submittedName>
</protein>
<evidence type="ECO:0000313" key="3">
    <source>
        <dbReference type="Proteomes" id="UP000001072"/>
    </source>
</evidence>
<dbReference type="OrthoDB" id="10626271at2759"/>
<gene>
    <name evidence="2" type="ORF">MELLADRAFT_66190</name>
</gene>
<dbReference type="AlphaFoldDB" id="F4RY73"/>
<dbReference type="HOGENOM" id="CLU_385459_0_0_1"/>
<dbReference type="KEGG" id="mlr:MELLADRAFT_66190"/>
<accession>F4RY73</accession>
<organism evidence="3">
    <name type="scientific">Melampsora larici-populina (strain 98AG31 / pathotype 3-4-7)</name>
    <name type="common">Poplar leaf rust fungus</name>
    <dbReference type="NCBI Taxonomy" id="747676"/>
    <lineage>
        <taxon>Eukaryota</taxon>
        <taxon>Fungi</taxon>
        <taxon>Dikarya</taxon>
        <taxon>Basidiomycota</taxon>
        <taxon>Pucciniomycotina</taxon>
        <taxon>Pucciniomycetes</taxon>
        <taxon>Pucciniales</taxon>
        <taxon>Melampsoraceae</taxon>
        <taxon>Melampsora</taxon>
    </lineage>
</organism>
<dbReference type="RefSeq" id="XP_007414090.1">
    <property type="nucleotide sequence ID" value="XM_007414028.1"/>
</dbReference>
<evidence type="ECO:0000313" key="2">
    <source>
        <dbReference type="EMBL" id="EGG02688.1"/>
    </source>
</evidence>
<proteinExistence type="predicted"/>
<dbReference type="GeneID" id="18930578"/>
<name>F4RY73_MELLP</name>
<reference evidence="3" key="1">
    <citation type="journal article" date="2011" name="Proc. Natl. Acad. Sci. U.S.A.">
        <title>Obligate biotrophy features unraveled by the genomic analysis of rust fungi.</title>
        <authorList>
            <person name="Duplessis S."/>
            <person name="Cuomo C.A."/>
            <person name="Lin Y.-C."/>
            <person name="Aerts A."/>
            <person name="Tisserant E."/>
            <person name="Veneault-Fourrey C."/>
            <person name="Joly D.L."/>
            <person name="Hacquard S."/>
            <person name="Amselem J."/>
            <person name="Cantarel B.L."/>
            <person name="Chiu R."/>
            <person name="Coutinho P.M."/>
            <person name="Feau N."/>
            <person name="Field M."/>
            <person name="Frey P."/>
            <person name="Gelhaye E."/>
            <person name="Goldberg J."/>
            <person name="Grabherr M.G."/>
            <person name="Kodira C.D."/>
            <person name="Kohler A."/>
            <person name="Kuees U."/>
            <person name="Lindquist E.A."/>
            <person name="Lucas S.M."/>
            <person name="Mago R."/>
            <person name="Mauceli E."/>
            <person name="Morin E."/>
            <person name="Murat C."/>
            <person name="Pangilinan J.L."/>
            <person name="Park R."/>
            <person name="Pearson M."/>
            <person name="Quesneville H."/>
            <person name="Rouhier N."/>
            <person name="Sakthikumar S."/>
            <person name="Salamov A.A."/>
            <person name="Schmutz J."/>
            <person name="Selles B."/>
            <person name="Shapiro H."/>
            <person name="Tanguay P."/>
            <person name="Tuskan G.A."/>
            <person name="Henrissat B."/>
            <person name="Van de Peer Y."/>
            <person name="Rouze P."/>
            <person name="Ellis J.G."/>
            <person name="Dodds P.N."/>
            <person name="Schein J.E."/>
            <person name="Zhong S."/>
            <person name="Hamelin R.C."/>
            <person name="Grigoriev I.V."/>
            <person name="Szabo L.J."/>
            <person name="Martin F."/>
        </authorList>
    </citation>
    <scope>NUCLEOTIDE SEQUENCE [LARGE SCALE GENOMIC DNA]</scope>
    <source>
        <strain evidence="3">98AG31 / pathotype 3-4-7</strain>
    </source>
</reference>
<evidence type="ECO:0000256" key="1">
    <source>
        <dbReference type="SAM" id="MobiDB-lite"/>
    </source>
</evidence>
<dbReference type="Proteomes" id="UP000001072">
    <property type="component" value="Unassembled WGS sequence"/>
</dbReference>
<feature type="compositionally biased region" description="Polar residues" evidence="1">
    <location>
        <begin position="337"/>
        <end position="354"/>
    </location>
</feature>
<dbReference type="EMBL" id="GL883129">
    <property type="protein sequence ID" value="EGG02688.1"/>
    <property type="molecule type" value="Genomic_DNA"/>
</dbReference>
<sequence>MSSDIFNHMVYMEDPEWNTYDSLENLNILQSSYTITDSVSGLSSNANHQTSHSWNTVFLTNHLSACFLRRCHDVHIEPNNVWNQAEYLHDGTFNKDIMKDSNQYHPQSSSVIPDLHQWEKFQSQWHGHDYSAKDQFGFDKLTAFGNEGTLRSDFNTFHDKPVEGNRLQPLKNPARLQWKDGAHESQNNPFSMAKNSKYNIPYIDNPVPRAQTDSTPANQMQSHILDMHVSSGSATHNTNTEDQDFMEFILNQDFDQWFKDPHLDVSNEQSGKHFLTPDDHSKFHLAQSSRALQQQISLPSQPQESEKNAINIDTFNMEKIRLLDTYPNPTEKRLKSWGQSSNTAHASEGLSKSTGDLPRAVMLENIQDDFMNLQRPNIRPYFSSKSPVLPSSFDISATKNPNNPSPSNSESFKHNGALESGTTSVKHRPVLGSAIPPRAYYPNVKDIERILRLTGPTSVHQKTSNLAKFESESANRNIGRVGIRNRNQPVESNRIKTITNDSTQIGSRGSSEPELHLDESWAFMEIQDPGGNFPFCLTKRIPPETHAQMSSWWEKAERDEDFRQIMRGNMEDALQLFGRIDRYRFNQVTRLYLLLWRAAGFAAEELGVLEQKRQIQVQSFEFLTSLLHLKGFHEVNAIARYESEKAVNARAVLNQYSILYRFLVLRGQKPLTFRNPVFNILLSFFRYRSKALYERITPPRDQFSRKIFARFGTEDRN</sequence>
<keyword evidence="3" id="KW-1185">Reference proteome</keyword>
<feature type="compositionally biased region" description="Low complexity" evidence="1">
    <location>
        <begin position="400"/>
        <end position="409"/>
    </location>
</feature>
<feature type="region of interest" description="Disordered" evidence="1">
    <location>
        <begin position="331"/>
        <end position="356"/>
    </location>
</feature>
<dbReference type="InParanoid" id="F4RY73"/>